<dbReference type="RefSeq" id="WP_159332860.1">
    <property type="nucleotide sequence ID" value="NZ_LR733857.1"/>
</dbReference>
<gene>
    <name evidence="1" type="ORF">SPHINGO8BC_51466</name>
</gene>
<evidence type="ECO:0000313" key="2">
    <source>
        <dbReference type="Proteomes" id="UP000432350"/>
    </source>
</evidence>
<dbReference type="Proteomes" id="UP000432350">
    <property type="component" value="Unassembled WGS sequence"/>
</dbReference>
<evidence type="ECO:0000313" key="1">
    <source>
        <dbReference type="EMBL" id="VXC99481.1"/>
    </source>
</evidence>
<reference evidence="1 2" key="1">
    <citation type="submission" date="2019-10" db="EMBL/GenBank/DDBJ databases">
        <authorList>
            <person name="Karimi E."/>
        </authorList>
    </citation>
    <scope>NUCLEOTIDE SEQUENCE [LARGE SCALE GENOMIC DNA]</scope>
    <source>
        <strain evidence="1 2">Sphingobacterium sp. 8BC</strain>
    </source>
</reference>
<proteinExistence type="predicted"/>
<dbReference type="AlphaFoldDB" id="A0A654D4M9"/>
<protein>
    <submittedName>
        <fullName evidence="1">Uncharacterized protein</fullName>
    </submittedName>
</protein>
<dbReference type="EMBL" id="CABWMV010000024">
    <property type="protein sequence ID" value="VXC99481.1"/>
    <property type="molecule type" value="Genomic_DNA"/>
</dbReference>
<name>A0A654D4M9_SPHMU</name>
<sequence>MKREKEKAEKQAKELVKRFWMANQTGQDSYHIAIANAKIAVDEIINALAPVAELRAQYWTFVREELKNL</sequence>
<organism evidence="1 2">
    <name type="scientific">Sphingobacterium multivorum</name>
    <dbReference type="NCBI Taxonomy" id="28454"/>
    <lineage>
        <taxon>Bacteria</taxon>
        <taxon>Pseudomonadati</taxon>
        <taxon>Bacteroidota</taxon>
        <taxon>Sphingobacteriia</taxon>
        <taxon>Sphingobacteriales</taxon>
        <taxon>Sphingobacteriaceae</taxon>
        <taxon>Sphingobacterium</taxon>
    </lineage>
</organism>
<accession>A0A654D4M9</accession>